<keyword evidence="5 9" id="KW-0812">Transmembrane</keyword>
<dbReference type="InterPro" id="IPR045062">
    <property type="entry name" value="Cyt_c_biogenesis_CcsA/CcmC"/>
</dbReference>
<keyword evidence="7 9" id="KW-1133">Transmembrane helix</keyword>
<dbReference type="PANTHER" id="PTHR30071">
    <property type="entry name" value="HEME EXPORTER PROTEIN C"/>
    <property type="match status" value="1"/>
</dbReference>
<feature type="transmembrane region" description="Helical" evidence="9">
    <location>
        <begin position="127"/>
        <end position="146"/>
    </location>
</feature>
<comment type="function">
    <text evidence="1 9">Required for the export of heme to the periplasm for the biogenesis of c-type cytochromes.</text>
</comment>
<keyword evidence="9" id="KW-0813">Transport</keyword>
<evidence type="ECO:0000259" key="10">
    <source>
        <dbReference type="Pfam" id="PF01578"/>
    </source>
</evidence>
<keyword evidence="8 9" id="KW-0472">Membrane</keyword>
<evidence type="ECO:0000313" key="12">
    <source>
        <dbReference type="Proteomes" id="UP001163726"/>
    </source>
</evidence>
<gene>
    <name evidence="9" type="primary">ccmC</name>
    <name evidence="11" type="ORF">OLW01_08675</name>
</gene>
<feature type="transmembrane region" description="Helical" evidence="9">
    <location>
        <begin position="201"/>
        <end position="222"/>
    </location>
</feature>
<keyword evidence="12" id="KW-1185">Reference proteome</keyword>
<dbReference type="RefSeq" id="WP_268073451.1">
    <property type="nucleotide sequence ID" value="NZ_CP109965.1"/>
</dbReference>
<dbReference type="Proteomes" id="UP001163726">
    <property type="component" value="Chromosome"/>
</dbReference>
<feature type="domain" description="Cytochrome c assembly protein" evidence="10">
    <location>
        <begin position="29"/>
        <end position="184"/>
    </location>
</feature>
<proteinExistence type="inferred from homology"/>
<dbReference type="Pfam" id="PF01578">
    <property type="entry name" value="Cytochrom_C_asm"/>
    <property type="match status" value="1"/>
</dbReference>
<comment type="similarity">
    <text evidence="3 9">Belongs to the CcmC/CycZ/HelC family.</text>
</comment>
<evidence type="ECO:0000256" key="2">
    <source>
        <dbReference type="ARBA" id="ARBA00004141"/>
    </source>
</evidence>
<evidence type="ECO:0000256" key="4">
    <source>
        <dbReference type="ARBA" id="ARBA00016463"/>
    </source>
</evidence>
<feature type="transmembrane region" description="Helical" evidence="9">
    <location>
        <begin position="158"/>
        <end position="177"/>
    </location>
</feature>
<accession>A0ABY7ALN7</accession>
<dbReference type="NCBIfam" id="TIGR01191">
    <property type="entry name" value="ccmC"/>
    <property type="match status" value="1"/>
</dbReference>
<comment type="subcellular location">
    <subcellularLocation>
        <location evidence="9">Cell inner membrane</location>
    </subcellularLocation>
    <subcellularLocation>
        <location evidence="2">Membrane</location>
        <topology evidence="2">Multi-pass membrane protein</topology>
    </subcellularLocation>
</comment>
<dbReference type="InterPro" id="IPR002541">
    <property type="entry name" value="Cyt_c_assembly"/>
</dbReference>
<keyword evidence="9" id="KW-1003">Cell membrane</keyword>
<keyword evidence="6 9" id="KW-0201">Cytochrome c-type biogenesis</keyword>
<evidence type="ECO:0000256" key="1">
    <source>
        <dbReference type="ARBA" id="ARBA00002442"/>
    </source>
</evidence>
<dbReference type="EMBL" id="CP109965">
    <property type="protein sequence ID" value="WAJ69259.1"/>
    <property type="molecule type" value="Genomic_DNA"/>
</dbReference>
<feature type="transmembrane region" description="Helical" evidence="9">
    <location>
        <begin position="21"/>
        <end position="43"/>
    </location>
</feature>
<dbReference type="InterPro" id="IPR003557">
    <property type="entry name" value="Cyt_c_biogenesis_CcmC"/>
</dbReference>
<dbReference type="PRINTS" id="PR01386">
    <property type="entry name" value="CCMCBIOGNSIS"/>
</dbReference>
<feature type="transmembrane region" description="Helical" evidence="9">
    <location>
        <begin position="63"/>
        <end position="84"/>
    </location>
</feature>
<keyword evidence="9" id="KW-0997">Cell inner membrane</keyword>
<feature type="transmembrane region" description="Helical" evidence="9">
    <location>
        <begin position="91"/>
        <end position="115"/>
    </location>
</feature>
<organism evidence="11 12">
    <name type="scientific">Catenovulum adriaticum</name>
    <dbReference type="NCBI Taxonomy" id="2984846"/>
    <lineage>
        <taxon>Bacteria</taxon>
        <taxon>Pseudomonadati</taxon>
        <taxon>Pseudomonadota</taxon>
        <taxon>Gammaproteobacteria</taxon>
        <taxon>Alteromonadales</taxon>
        <taxon>Alteromonadaceae</taxon>
        <taxon>Catenovulum</taxon>
    </lineage>
</organism>
<evidence type="ECO:0000256" key="3">
    <source>
        <dbReference type="ARBA" id="ARBA00005840"/>
    </source>
</evidence>
<evidence type="ECO:0000256" key="6">
    <source>
        <dbReference type="ARBA" id="ARBA00022748"/>
    </source>
</evidence>
<evidence type="ECO:0000256" key="5">
    <source>
        <dbReference type="ARBA" id="ARBA00022692"/>
    </source>
</evidence>
<evidence type="ECO:0000313" key="11">
    <source>
        <dbReference type="EMBL" id="WAJ69259.1"/>
    </source>
</evidence>
<evidence type="ECO:0000256" key="7">
    <source>
        <dbReference type="ARBA" id="ARBA00022989"/>
    </source>
</evidence>
<protein>
    <recommendedName>
        <fullName evidence="4 9">Heme exporter protein C</fullName>
    </recommendedName>
    <alternativeName>
        <fullName evidence="9">Cytochrome c-type biogenesis protein</fullName>
    </alternativeName>
</protein>
<evidence type="ECO:0000256" key="9">
    <source>
        <dbReference type="RuleBase" id="RU364092"/>
    </source>
</evidence>
<evidence type="ECO:0000256" key="8">
    <source>
        <dbReference type="ARBA" id="ARBA00023136"/>
    </source>
</evidence>
<name>A0ABY7ALN7_9ALTE</name>
<dbReference type="PANTHER" id="PTHR30071:SF1">
    <property type="entry name" value="CYTOCHROME B_B6 PROTEIN-RELATED"/>
    <property type="match status" value="1"/>
</dbReference>
<sequence length="251" mass="28537">MFKWLHPYAKPEKAYLVSLGIFRILMPISLIGLIVGSIWGLVFAPADYQQGDSFRIMYIHVPAAIWSMGIYMSMGIAGFCALVWQIKLMELSVIAMAPIGAVFTAVALFTGALWGKPMWGTWWVWDARLTSELILLFLYLGVFALFHSFDDKRYGAKAACILAVIGMVNVPIIHYSVEWWNTLHQGASITKFDKPSIAGEMLWPLLINIFSVMLFFIALTCYRFSTEVLRNESHRKWVLDLVNQTKKDKQA</sequence>
<reference evidence="11" key="1">
    <citation type="submission" date="2022-10" db="EMBL/GenBank/DDBJ databases">
        <title>Catenovulum adriacola sp. nov. isolated in the Harbour of Susak.</title>
        <authorList>
            <person name="Schoch T."/>
            <person name="Reich S.J."/>
            <person name="Stoeferle S."/>
            <person name="Flaiz M."/>
            <person name="Kazda M."/>
            <person name="Riedel C.U."/>
            <person name="Duerre P."/>
        </authorList>
    </citation>
    <scope>NUCLEOTIDE SEQUENCE</scope>
    <source>
        <strain evidence="11">TS8</strain>
    </source>
</reference>